<evidence type="ECO:0000313" key="5">
    <source>
        <dbReference type="EMBL" id="GAA2237825.1"/>
    </source>
</evidence>
<accession>A0ABN3DP01</accession>
<dbReference type="CDD" id="cd06267">
    <property type="entry name" value="PBP1_LacI_sugar_binding-like"/>
    <property type="match status" value="1"/>
</dbReference>
<dbReference type="SUPFAM" id="SSF47413">
    <property type="entry name" value="lambda repressor-like DNA-binding domains"/>
    <property type="match status" value="1"/>
</dbReference>
<dbReference type="InterPro" id="IPR000843">
    <property type="entry name" value="HTH_LacI"/>
</dbReference>
<evidence type="ECO:0000313" key="6">
    <source>
        <dbReference type="Proteomes" id="UP001500929"/>
    </source>
</evidence>
<gene>
    <name evidence="5" type="ORF">GCM10009851_23630</name>
</gene>
<dbReference type="InterPro" id="IPR010982">
    <property type="entry name" value="Lambda_DNA-bd_dom_sf"/>
</dbReference>
<dbReference type="Pfam" id="PF00356">
    <property type="entry name" value="LacI"/>
    <property type="match status" value="1"/>
</dbReference>
<dbReference type="InterPro" id="IPR028082">
    <property type="entry name" value="Peripla_BP_I"/>
</dbReference>
<feature type="domain" description="HTH lacI-type" evidence="4">
    <location>
        <begin position="4"/>
        <end position="58"/>
    </location>
</feature>
<organism evidence="5 6">
    <name type="scientific">Herbiconiux moechotypicola</name>
    <dbReference type="NCBI Taxonomy" id="637393"/>
    <lineage>
        <taxon>Bacteria</taxon>
        <taxon>Bacillati</taxon>
        <taxon>Actinomycetota</taxon>
        <taxon>Actinomycetes</taxon>
        <taxon>Micrococcales</taxon>
        <taxon>Microbacteriaceae</taxon>
        <taxon>Herbiconiux</taxon>
    </lineage>
</organism>
<proteinExistence type="predicted"/>
<dbReference type="Gene3D" id="3.40.50.2300">
    <property type="match status" value="2"/>
</dbReference>
<evidence type="ECO:0000259" key="4">
    <source>
        <dbReference type="PROSITE" id="PS50932"/>
    </source>
</evidence>
<dbReference type="PANTHER" id="PTHR30146:SF109">
    <property type="entry name" value="HTH-TYPE TRANSCRIPTIONAL REGULATOR GALS"/>
    <property type="match status" value="1"/>
</dbReference>
<keyword evidence="1" id="KW-0805">Transcription regulation</keyword>
<name>A0ABN3DP01_9MICO</name>
<dbReference type="SMART" id="SM00354">
    <property type="entry name" value="HTH_LACI"/>
    <property type="match status" value="1"/>
</dbReference>
<dbReference type="RefSeq" id="WP_259479827.1">
    <property type="nucleotide sequence ID" value="NZ_BAAAQY010000006.1"/>
</dbReference>
<evidence type="ECO:0000256" key="3">
    <source>
        <dbReference type="ARBA" id="ARBA00023163"/>
    </source>
</evidence>
<dbReference type="PANTHER" id="PTHR30146">
    <property type="entry name" value="LACI-RELATED TRANSCRIPTIONAL REPRESSOR"/>
    <property type="match status" value="1"/>
</dbReference>
<protein>
    <submittedName>
        <fullName evidence="5">LacI family DNA-binding transcriptional regulator</fullName>
    </submittedName>
</protein>
<sequence length="340" mass="36282">MAEVGIRDVAARAGVSVSTVSNVLNRPELVSRQAASRVAEAIEALGYVPNVAARQLRAGRSNAIGMAVLNITNPFFSDVVLGAEQVAEEAGYSVIVGNSYDSVEREARYLELFERQRLDGVLIAPVEQSLETLERFRRRDVPVVLVDRVDPRGVLPSISLDDRLGGRMAATHLLEGGCRHIVFIGGPHTMPQMHDRLEGCRGAVEAAGARFTFIETATLNPHLGREIGDRIAALPLAERPDGIFAGNDHVALGVLQSLIGHGISVPGEVSVVGYDDIDFSAAAVVPLTSVRQPSREMGGNAARLLLTQLGAGEAVGGTAGESTLRTRFEPVLVPRHSTRH</sequence>
<keyword evidence="3" id="KW-0804">Transcription</keyword>
<keyword evidence="6" id="KW-1185">Reference proteome</keyword>
<dbReference type="SUPFAM" id="SSF53822">
    <property type="entry name" value="Periplasmic binding protein-like I"/>
    <property type="match status" value="1"/>
</dbReference>
<keyword evidence="2 5" id="KW-0238">DNA-binding</keyword>
<dbReference type="GO" id="GO:0003677">
    <property type="term" value="F:DNA binding"/>
    <property type="evidence" value="ECO:0007669"/>
    <property type="project" value="UniProtKB-KW"/>
</dbReference>
<comment type="caution">
    <text evidence="5">The sequence shown here is derived from an EMBL/GenBank/DDBJ whole genome shotgun (WGS) entry which is preliminary data.</text>
</comment>
<dbReference type="Pfam" id="PF13377">
    <property type="entry name" value="Peripla_BP_3"/>
    <property type="match status" value="1"/>
</dbReference>
<dbReference type="InterPro" id="IPR046335">
    <property type="entry name" value="LacI/GalR-like_sensor"/>
</dbReference>
<reference evidence="5 6" key="1">
    <citation type="journal article" date="2019" name="Int. J. Syst. Evol. Microbiol.">
        <title>The Global Catalogue of Microorganisms (GCM) 10K type strain sequencing project: providing services to taxonomists for standard genome sequencing and annotation.</title>
        <authorList>
            <consortium name="The Broad Institute Genomics Platform"/>
            <consortium name="The Broad Institute Genome Sequencing Center for Infectious Disease"/>
            <person name="Wu L."/>
            <person name="Ma J."/>
        </authorList>
    </citation>
    <scope>NUCLEOTIDE SEQUENCE [LARGE SCALE GENOMIC DNA]</scope>
    <source>
        <strain evidence="5 6">JCM 16117</strain>
    </source>
</reference>
<dbReference type="EMBL" id="BAAAQY010000006">
    <property type="protein sequence ID" value="GAA2237825.1"/>
    <property type="molecule type" value="Genomic_DNA"/>
</dbReference>
<evidence type="ECO:0000256" key="2">
    <source>
        <dbReference type="ARBA" id="ARBA00023125"/>
    </source>
</evidence>
<dbReference type="Gene3D" id="1.10.260.40">
    <property type="entry name" value="lambda repressor-like DNA-binding domains"/>
    <property type="match status" value="1"/>
</dbReference>
<dbReference type="Proteomes" id="UP001500929">
    <property type="component" value="Unassembled WGS sequence"/>
</dbReference>
<evidence type="ECO:0000256" key="1">
    <source>
        <dbReference type="ARBA" id="ARBA00023015"/>
    </source>
</evidence>
<dbReference type="PROSITE" id="PS50932">
    <property type="entry name" value="HTH_LACI_2"/>
    <property type="match status" value="1"/>
</dbReference>
<dbReference type="PROSITE" id="PS00356">
    <property type="entry name" value="HTH_LACI_1"/>
    <property type="match status" value="1"/>
</dbReference>
<dbReference type="CDD" id="cd01392">
    <property type="entry name" value="HTH_LacI"/>
    <property type="match status" value="1"/>
</dbReference>